<dbReference type="Gene3D" id="1.10.10.160">
    <property type="match status" value="1"/>
</dbReference>
<evidence type="ECO:0000256" key="6">
    <source>
        <dbReference type="ARBA" id="ARBA00034923"/>
    </source>
</evidence>
<accession>A0ABN7CBZ8</accession>
<evidence type="ECO:0000256" key="7">
    <source>
        <dbReference type="PROSITE-ProRule" id="PRU00560"/>
    </source>
</evidence>
<evidence type="ECO:0000259" key="8">
    <source>
        <dbReference type="PROSITE" id="PS51198"/>
    </source>
</evidence>
<keyword evidence="2 7" id="KW-0378">Hydrolase</keyword>
<feature type="binding site" evidence="7">
    <location>
        <begin position="41"/>
        <end position="48"/>
    </location>
    <ligand>
        <name>ATP</name>
        <dbReference type="ChEBI" id="CHEBI:30616"/>
    </ligand>
</feature>
<feature type="domain" description="UvrD-like helicase ATP-binding" evidence="8">
    <location>
        <begin position="20"/>
        <end position="350"/>
    </location>
</feature>
<evidence type="ECO:0000256" key="4">
    <source>
        <dbReference type="ARBA" id="ARBA00022840"/>
    </source>
</evidence>
<dbReference type="InterPro" id="IPR000212">
    <property type="entry name" value="DNA_helicase_UvrD/REP"/>
</dbReference>
<keyword evidence="3 7" id="KW-0347">Helicase</keyword>
<dbReference type="PANTHER" id="PTHR11070">
    <property type="entry name" value="UVRD / RECB / PCRA DNA HELICASE FAMILY MEMBER"/>
    <property type="match status" value="1"/>
</dbReference>
<reference evidence="9 10" key="1">
    <citation type="journal article" date="2020" name="Microbes Environ.">
        <title>Synthetic bacterial community of duckweed: a simple and stable system to study plant-microbe interactions.</title>
        <authorList>
            <person name="Ishizawa H."/>
            <person name="Tada M."/>
            <person name="Kuroda M."/>
            <person name="Inoue D."/>
            <person name="Futamata H."/>
            <person name="Ike M."/>
        </authorList>
    </citation>
    <scope>NUCLEOTIDE SEQUENCE [LARGE SCALE GENOMIC DNA]</scope>
    <source>
        <strain evidence="9 10">DW100</strain>
    </source>
</reference>
<evidence type="ECO:0000256" key="5">
    <source>
        <dbReference type="ARBA" id="ARBA00023125"/>
    </source>
</evidence>
<organism evidence="9 10">
    <name type="scientific">Chryseobacterium gambrini</name>
    <dbReference type="NCBI Taxonomy" id="373672"/>
    <lineage>
        <taxon>Bacteria</taxon>
        <taxon>Pseudomonadati</taxon>
        <taxon>Bacteroidota</taxon>
        <taxon>Flavobacteriia</taxon>
        <taxon>Flavobacteriales</taxon>
        <taxon>Weeksellaceae</taxon>
        <taxon>Chryseobacterium group</taxon>
        <taxon>Chryseobacterium</taxon>
    </lineage>
</organism>
<dbReference type="PROSITE" id="PS51198">
    <property type="entry name" value="UVRD_HELICASE_ATP_BIND"/>
    <property type="match status" value="1"/>
</dbReference>
<protein>
    <recommendedName>
        <fullName evidence="6">DNA 3'-5' helicase II</fullName>
    </recommendedName>
</protein>
<keyword evidence="5" id="KW-0238">DNA-binding</keyword>
<gene>
    <name evidence="9" type="ORF">CRDW_13200</name>
</gene>
<dbReference type="Proteomes" id="UP001380186">
    <property type="component" value="Chromosome"/>
</dbReference>
<dbReference type="SUPFAM" id="SSF52540">
    <property type="entry name" value="P-loop containing nucleoside triphosphate hydrolases"/>
    <property type="match status" value="1"/>
</dbReference>
<dbReference type="InterPro" id="IPR013986">
    <property type="entry name" value="DExx_box_DNA_helicase_dom_sf"/>
</dbReference>
<keyword evidence="10" id="KW-1185">Reference proteome</keyword>
<keyword evidence="4 7" id="KW-0067">ATP-binding</keyword>
<evidence type="ECO:0000313" key="10">
    <source>
        <dbReference type="Proteomes" id="UP001380186"/>
    </source>
</evidence>
<dbReference type="InterPro" id="IPR027417">
    <property type="entry name" value="P-loop_NTPase"/>
</dbReference>
<sequence length="693" mass="81248">MEIDKYIVQAESILLNGGTFEDERNERKNFIKNIETCDLIAVPGSGKTTALLAKLYCIAQNMPFEDGSGILILSHTNKAIEEIEKRLKNYCPKLFEYPNFIGTVQSFVNKFLANQACFEKYGTYIKKNDDELYEHEVKKFYYSLEWSIKGVEPKKLKNKLFGLVNAGKNVTYEEGCNNILKFLKYFEYNIIDGKLILGNRTILKYNGVNQSYYNEILEWKNNLFKKGLLNYKDSFNLGLFALNTNPSIKTILQKRFKYVFIDEMQDLEDFQINIIDDVFFNDSSQTVIQRIGDKNQSIYNSVKENCDWKTRQEVDPENYTDLSIQNSMRLSPIIANLVDKFVLERPTDYSVVGKFEESKLPPHLILIDHNTTGESLKTKFKEIIEECDLHIEPKNLEKGFHIVSWTTEKDHEDVLYLKKLFPNFSKESKRKKGDFDCLKKHLFLFDKEKPTLEAIRKSILNALIRILDLENIKTLENKNYTKSKLFSFIINQGEECYENFKAKLFKWCFNIITKENYNDTYAEIKTFIEGENFIGLNWYNEEEYTPKRILASREFINKDFPFGSEESKTEKTEMDSYPINLSSVHSVKGQTHCATMYVESFYYEYETKKLQVVIPPTKKKPEEILPNPLFNQYQTYRPNKDVRAKETLKMMYVGFSRPTHLLCFAVLKENIQDHIESLKIENGGIWKIIEDLV</sequence>
<dbReference type="RefSeq" id="WP_338614735.1">
    <property type="nucleotide sequence ID" value="NZ_AP029022.1"/>
</dbReference>
<dbReference type="EMBL" id="AP029022">
    <property type="protein sequence ID" value="BEV03946.1"/>
    <property type="molecule type" value="Genomic_DNA"/>
</dbReference>
<proteinExistence type="predicted"/>
<dbReference type="PANTHER" id="PTHR11070:SF2">
    <property type="entry name" value="ATP-DEPENDENT DNA HELICASE SRS2"/>
    <property type="match status" value="1"/>
</dbReference>
<evidence type="ECO:0000256" key="2">
    <source>
        <dbReference type="ARBA" id="ARBA00022801"/>
    </source>
</evidence>
<keyword evidence="1 7" id="KW-0547">Nucleotide-binding</keyword>
<evidence type="ECO:0000313" key="9">
    <source>
        <dbReference type="EMBL" id="BEV03946.1"/>
    </source>
</evidence>
<dbReference type="Pfam" id="PF00580">
    <property type="entry name" value="UvrD-helicase"/>
    <property type="match status" value="1"/>
</dbReference>
<dbReference type="InterPro" id="IPR014016">
    <property type="entry name" value="UvrD-like_ATP-bd"/>
</dbReference>
<evidence type="ECO:0000256" key="1">
    <source>
        <dbReference type="ARBA" id="ARBA00022741"/>
    </source>
</evidence>
<name>A0ABN7CBZ8_9FLAO</name>
<dbReference type="Gene3D" id="3.40.50.300">
    <property type="entry name" value="P-loop containing nucleotide triphosphate hydrolases"/>
    <property type="match status" value="1"/>
</dbReference>
<evidence type="ECO:0000256" key="3">
    <source>
        <dbReference type="ARBA" id="ARBA00022806"/>
    </source>
</evidence>